<gene>
    <name evidence="1" type="ORF">BIW11_02822</name>
</gene>
<comment type="caution">
    <text evidence="1">The sequence shown here is derived from an EMBL/GenBank/DDBJ whole genome shotgun (WGS) entry which is preliminary data.</text>
</comment>
<dbReference type="OrthoDB" id="6534249at2759"/>
<accession>A0A1V9XWY3</accession>
<feature type="non-terminal residue" evidence="1">
    <location>
        <position position="1"/>
    </location>
</feature>
<evidence type="ECO:0000313" key="1">
    <source>
        <dbReference type="EMBL" id="OQR77951.1"/>
    </source>
</evidence>
<evidence type="ECO:0000313" key="2">
    <source>
        <dbReference type="Proteomes" id="UP000192247"/>
    </source>
</evidence>
<name>A0A1V9XWY3_9ACAR</name>
<dbReference type="InParanoid" id="A0A1V9XWY3"/>
<sequence length="74" mass="7186">VGVAVAPIVATSAVITRADSYTALIRKTLAPVGAGKIAAAPILAAAPVAAYGYSGLGLGLGGAYAKYGYGAYGW</sequence>
<keyword evidence="2" id="KW-1185">Reference proteome</keyword>
<proteinExistence type="predicted"/>
<protein>
    <submittedName>
        <fullName evidence="1">Uncharacterized protein</fullName>
    </submittedName>
</protein>
<organism evidence="1 2">
    <name type="scientific">Tropilaelaps mercedesae</name>
    <dbReference type="NCBI Taxonomy" id="418985"/>
    <lineage>
        <taxon>Eukaryota</taxon>
        <taxon>Metazoa</taxon>
        <taxon>Ecdysozoa</taxon>
        <taxon>Arthropoda</taxon>
        <taxon>Chelicerata</taxon>
        <taxon>Arachnida</taxon>
        <taxon>Acari</taxon>
        <taxon>Parasitiformes</taxon>
        <taxon>Mesostigmata</taxon>
        <taxon>Gamasina</taxon>
        <taxon>Dermanyssoidea</taxon>
        <taxon>Laelapidae</taxon>
        <taxon>Tropilaelaps</taxon>
    </lineage>
</organism>
<reference evidence="1 2" key="1">
    <citation type="journal article" date="2017" name="Gigascience">
        <title>Draft genome of the honey bee ectoparasitic mite, Tropilaelaps mercedesae, is shaped by the parasitic life history.</title>
        <authorList>
            <person name="Dong X."/>
            <person name="Armstrong S.D."/>
            <person name="Xia D."/>
            <person name="Makepeace B.L."/>
            <person name="Darby A.C."/>
            <person name="Kadowaki T."/>
        </authorList>
    </citation>
    <scope>NUCLEOTIDE SEQUENCE [LARGE SCALE GENOMIC DNA]</scope>
    <source>
        <strain evidence="1">Wuxi-XJTLU</strain>
    </source>
</reference>
<dbReference type="AlphaFoldDB" id="A0A1V9XWY3"/>
<dbReference type="Proteomes" id="UP000192247">
    <property type="component" value="Unassembled WGS sequence"/>
</dbReference>
<dbReference type="EMBL" id="MNPL01002828">
    <property type="protein sequence ID" value="OQR77951.1"/>
    <property type="molecule type" value="Genomic_DNA"/>
</dbReference>